<comment type="caution">
    <text evidence="2">The sequence shown here is derived from an EMBL/GenBank/DDBJ whole genome shotgun (WGS) entry which is preliminary data.</text>
</comment>
<name>A0A5M9JZ97_MONFR</name>
<gene>
    <name evidence="2" type="ORF">EYC84_005526</name>
</gene>
<evidence type="ECO:0000256" key="1">
    <source>
        <dbReference type="SAM" id="MobiDB-lite"/>
    </source>
</evidence>
<accession>A0A5M9JZ97</accession>
<feature type="compositionally biased region" description="Basic and acidic residues" evidence="1">
    <location>
        <begin position="61"/>
        <end position="80"/>
    </location>
</feature>
<proteinExistence type="predicted"/>
<reference evidence="2 3" key="1">
    <citation type="submission" date="2019-06" db="EMBL/GenBank/DDBJ databases">
        <title>Genome Sequence of the Brown Rot Fungal Pathogen Monilinia fructicola.</title>
        <authorList>
            <person name="De Miccolis Angelini R.M."/>
            <person name="Landi L."/>
            <person name="Abate D."/>
            <person name="Pollastro S."/>
            <person name="Romanazzi G."/>
            <person name="Faretra F."/>
        </authorList>
    </citation>
    <scope>NUCLEOTIDE SEQUENCE [LARGE SCALE GENOMIC DNA]</scope>
    <source>
        <strain evidence="2 3">Mfrc123</strain>
    </source>
</reference>
<protein>
    <submittedName>
        <fullName evidence="2">Uncharacterized protein</fullName>
    </submittedName>
</protein>
<dbReference type="AlphaFoldDB" id="A0A5M9JZ97"/>
<organism evidence="2 3">
    <name type="scientific">Monilinia fructicola</name>
    <name type="common">Brown rot fungus</name>
    <name type="synonym">Ciboria fructicola</name>
    <dbReference type="NCBI Taxonomy" id="38448"/>
    <lineage>
        <taxon>Eukaryota</taxon>
        <taxon>Fungi</taxon>
        <taxon>Dikarya</taxon>
        <taxon>Ascomycota</taxon>
        <taxon>Pezizomycotina</taxon>
        <taxon>Leotiomycetes</taxon>
        <taxon>Helotiales</taxon>
        <taxon>Sclerotiniaceae</taxon>
        <taxon>Monilinia</taxon>
    </lineage>
</organism>
<sequence>MHPTNLDLDDSRKVKPRRAGLTRNYGHNLLQSINRPKKEEQSDSCASNADNNIGNISGGIRDTKLKRLQKREGKGSDKENQSGSSTSSAMKYTASSEDKDVLQLPDDTDDGAQFIGDSSDDESPSKVGADMTKTSFGSKNKKSKQTSTSPVLSTKSTKKRTPDLKSSISLKRKNEETGANSISAKKSYGKLKKTTTYGKKSSPAKGFQNYARDSSPSLISDDGKGKLHDYTTDTPTKIQNLDLPSSLKQSNSKPPSKQFQQLQRYDDDDIMDEAEELAKKLNPDAITGIEDFEREDSSDLDDYMGARCPMCNEPVAAEDLEAFGEMNTRKQEKILSISSTKECAFRLEGQRIP</sequence>
<keyword evidence="3" id="KW-1185">Reference proteome</keyword>
<feature type="compositionally biased region" description="Basic and acidic residues" evidence="1">
    <location>
        <begin position="221"/>
        <end position="231"/>
    </location>
</feature>
<feature type="compositionally biased region" description="Polar residues" evidence="1">
    <location>
        <begin position="43"/>
        <end position="55"/>
    </location>
</feature>
<feature type="compositionally biased region" description="Polar residues" evidence="1">
    <location>
        <begin position="232"/>
        <end position="261"/>
    </location>
</feature>
<dbReference type="EMBL" id="VICG01000003">
    <property type="protein sequence ID" value="KAA8573987.1"/>
    <property type="molecule type" value="Genomic_DNA"/>
</dbReference>
<feature type="compositionally biased region" description="Polar residues" evidence="1">
    <location>
        <begin position="81"/>
        <end position="95"/>
    </location>
</feature>
<dbReference type="Proteomes" id="UP000322873">
    <property type="component" value="Unassembled WGS sequence"/>
</dbReference>
<feature type="region of interest" description="Disordered" evidence="1">
    <location>
        <begin position="1"/>
        <end position="261"/>
    </location>
</feature>
<dbReference type="VEuPathDB" id="FungiDB:MFRU_001g01680"/>
<evidence type="ECO:0000313" key="2">
    <source>
        <dbReference type="EMBL" id="KAA8573987.1"/>
    </source>
</evidence>
<evidence type="ECO:0000313" key="3">
    <source>
        <dbReference type="Proteomes" id="UP000322873"/>
    </source>
</evidence>